<gene>
    <name evidence="3" type="primary">LOC113467856</name>
</gene>
<evidence type="ECO:0000256" key="1">
    <source>
        <dbReference type="SAM" id="Phobius"/>
    </source>
</evidence>
<proteinExistence type="predicted"/>
<dbReference type="RefSeq" id="XP_026680106.1">
    <property type="nucleotide sequence ID" value="XM_026824305.1"/>
</dbReference>
<protein>
    <submittedName>
        <fullName evidence="3">Uncharacterized protein LOC113467856</fullName>
    </submittedName>
</protein>
<keyword evidence="1" id="KW-0812">Transmembrane</keyword>
<keyword evidence="1" id="KW-1133">Transmembrane helix</keyword>
<reference evidence="3" key="1">
    <citation type="submission" date="2025-08" db="UniProtKB">
        <authorList>
            <consortium name="RefSeq"/>
        </authorList>
    </citation>
    <scope>IDENTIFICATION</scope>
</reference>
<organism evidence="2 3">
    <name type="scientific">Diaphorina citri</name>
    <name type="common">Asian citrus psyllid</name>
    <dbReference type="NCBI Taxonomy" id="121845"/>
    <lineage>
        <taxon>Eukaryota</taxon>
        <taxon>Metazoa</taxon>
        <taxon>Ecdysozoa</taxon>
        <taxon>Arthropoda</taxon>
        <taxon>Hexapoda</taxon>
        <taxon>Insecta</taxon>
        <taxon>Pterygota</taxon>
        <taxon>Neoptera</taxon>
        <taxon>Paraneoptera</taxon>
        <taxon>Hemiptera</taxon>
        <taxon>Sternorrhyncha</taxon>
        <taxon>Psylloidea</taxon>
        <taxon>Psyllidae</taxon>
        <taxon>Diaphorininae</taxon>
        <taxon>Diaphorina</taxon>
    </lineage>
</organism>
<dbReference type="Proteomes" id="UP000079169">
    <property type="component" value="Unplaced"/>
</dbReference>
<keyword evidence="2" id="KW-1185">Reference proteome</keyword>
<dbReference type="AlphaFoldDB" id="A0A3Q0IV08"/>
<evidence type="ECO:0000313" key="3">
    <source>
        <dbReference type="RefSeq" id="XP_026680106.1"/>
    </source>
</evidence>
<feature type="transmembrane region" description="Helical" evidence="1">
    <location>
        <begin position="199"/>
        <end position="224"/>
    </location>
</feature>
<accession>A0A3Q0IV08</accession>
<dbReference type="PaxDb" id="121845-A0A3Q0IV08"/>
<name>A0A3Q0IV08_DIACI</name>
<evidence type="ECO:0000313" key="2">
    <source>
        <dbReference type="Proteomes" id="UP000079169"/>
    </source>
</evidence>
<dbReference type="GeneID" id="113467856"/>
<dbReference type="KEGG" id="dci:113467856"/>
<sequence>MGKKKPVKLIENICRANCKKDYGEESFAGKFCMLGCSKMITLYNDRLKKLRLEIVSKLRQHQAEETSDATADNARIYDEEAEKFMKEHDGMVAEEIDVAVIVDNPKEHSVRFLKSGRLEHVPGFKALKQKIFHVEKLADNPAFQQYLEDEHKRAVQFEEAQKLNSEEKSRDDISIEEERKESVVMKLPSFPKRIETECLLFQIPIYVLTVFVFGIIAIGLWATYGDPADCLFCLSRKFWDKLEYMDTYSTDIDEDDIVAHDRIVTKHIKELEMIMDEGDQDYTCPPPDKDAPPPYVEILTVYERDMKVNK</sequence>
<keyword evidence="1" id="KW-0472">Membrane</keyword>